<evidence type="ECO:0000259" key="1">
    <source>
        <dbReference type="Pfam" id="PF00248"/>
    </source>
</evidence>
<dbReference type="InterPro" id="IPR053135">
    <property type="entry name" value="AKR2_Oxidoreductase"/>
</dbReference>
<accession>A0A285F3M7</accession>
<evidence type="ECO:0000313" key="2">
    <source>
        <dbReference type="EMBL" id="SNY05663.1"/>
    </source>
</evidence>
<proteinExistence type="predicted"/>
<dbReference type="CDD" id="cd19097">
    <property type="entry name" value="AKR_unchar"/>
    <property type="match status" value="1"/>
</dbReference>
<dbReference type="Proteomes" id="UP000219612">
    <property type="component" value="Unassembled WGS sequence"/>
</dbReference>
<dbReference type="Gene3D" id="3.20.20.100">
    <property type="entry name" value="NADP-dependent oxidoreductase domain"/>
    <property type="match status" value="1"/>
</dbReference>
<name>A0A285F3M7_9ACTN</name>
<dbReference type="RefSeq" id="WP_097317815.1">
    <property type="nucleotide sequence ID" value="NZ_OBDY01000001.1"/>
</dbReference>
<organism evidence="2 3">
    <name type="scientific">Paractinoplanes atraurantiacus</name>
    <dbReference type="NCBI Taxonomy" id="1036182"/>
    <lineage>
        <taxon>Bacteria</taxon>
        <taxon>Bacillati</taxon>
        <taxon>Actinomycetota</taxon>
        <taxon>Actinomycetes</taxon>
        <taxon>Micromonosporales</taxon>
        <taxon>Micromonosporaceae</taxon>
        <taxon>Paractinoplanes</taxon>
    </lineage>
</organism>
<feature type="domain" description="NADP-dependent oxidoreductase" evidence="1">
    <location>
        <begin position="22"/>
        <end position="283"/>
    </location>
</feature>
<keyword evidence="3" id="KW-1185">Reference proteome</keyword>
<dbReference type="Pfam" id="PF00248">
    <property type="entry name" value="Aldo_ket_red"/>
    <property type="match status" value="1"/>
</dbReference>
<dbReference type="InterPro" id="IPR036812">
    <property type="entry name" value="NAD(P)_OxRdtase_dom_sf"/>
</dbReference>
<dbReference type="OrthoDB" id="9805604at2"/>
<dbReference type="SUPFAM" id="SSF51430">
    <property type="entry name" value="NAD(P)-linked oxidoreductase"/>
    <property type="match status" value="1"/>
</dbReference>
<sequence length="304" mass="32649">MKDHAGPVVPVRARGAYQQSALVLGTAQLGGAYGIANRTGVPDDDATARMLATARDLGVTHLDTARAYGDSEQRIGAALGDLDLAVITKIAPGGAVRESVEASRAALRVAGPLTILLHRAADAPAGWDDLRRCLESGDADRVGVSVQSPDELRRVLDLPDLGYVQLPCNLLDRRWLAGDLDAALAERPDLVVTVRSAYLQGLLVAGSGVRWPNYPDDQRDRAVSILDGLVTELGREDRADLCLAYLLSLPWVTSLVVGAETEEQLRSNAALVSRKPLTEAERDQVLREVPEMPVELLDPSRWSA</sequence>
<gene>
    <name evidence="2" type="ORF">SAMN05421748_101522</name>
</gene>
<dbReference type="InterPro" id="IPR023210">
    <property type="entry name" value="NADP_OxRdtase_dom"/>
</dbReference>
<dbReference type="PANTHER" id="PTHR43312:SF1">
    <property type="entry name" value="NADP-DEPENDENT OXIDOREDUCTASE DOMAIN-CONTAINING PROTEIN"/>
    <property type="match status" value="1"/>
</dbReference>
<reference evidence="2 3" key="1">
    <citation type="submission" date="2017-09" db="EMBL/GenBank/DDBJ databases">
        <authorList>
            <person name="Ehlers B."/>
            <person name="Leendertz F.H."/>
        </authorList>
    </citation>
    <scope>NUCLEOTIDE SEQUENCE [LARGE SCALE GENOMIC DNA]</scope>
    <source>
        <strain evidence="2 3">CGMCC 4.6857</strain>
    </source>
</reference>
<dbReference type="PANTHER" id="PTHR43312">
    <property type="entry name" value="D-THREO-ALDOSE 1-DEHYDROGENASE"/>
    <property type="match status" value="1"/>
</dbReference>
<dbReference type="AlphaFoldDB" id="A0A285F3M7"/>
<protein>
    <recommendedName>
        <fullName evidence="1">NADP-dependent oxidoreductase domain-containing protein</fullName>
    </recommendedName>
</protein>
<evidence type="ECO:0000313" key="3">
    <source>
        <dbReference type="Proteomes" id="UP000219612"/>
    </source>
</evidence>
<dbReference type="EMBL" id="OBDY01000001">
    <property type="protein sequence ID" value="SNY05663.1"/>
    <property type="molecule type" value="Genomic_DNA"/>
</dbReference>